<name>A0A382P6C7_9ZZZZ</name>
<gene>
    <name evidence="1" type="ORF">METZ01_LOCUS321823</name>
</gene>
<feature type="non-terminal residue" evidence="1">
    <location>
        <position position="85"/>
    </location>
</feature>
<sequence>MSRIQEPSSFRTENSFLMRSFRENLVERMDAQKLNSLNALGEDFFFLVDHLSSFLFENYQTSVALLELTQEEFHWEIQIFVNQFL</sequence>
<dbReference type="AlphaFoldDB" id="A0A382P6C7"/>
<reference evidence="1" key="1">
    <citation type="submission" date="2018-05" db="EMBL/GenBank/DDBJ databases">
        <authorList>
            <person name="Lanie J.A."/>
            <person name="Ng W.-L."/>
            <person name="Kazmierczak K.M."/>
            <person name="Andrzejewski T.M."/>
            <person name="Davidsen T.M."/>
            <person name="Wayne K.J."/>
            <person name="Tettelin H."/>
            <person name="Glass J.I."/>
            <person name="Rusch D."/>
            <person name="Podicherti R."/>
            <person name="Tsui H.-C.T."/>
            <person name="Winkler M.E."/>
        </authorList>
    </citation>
    <scope>NUCLEOTIDE SEQUENCE</scope>
</reference>
<dbReference type="EMBL" id="UINC01105201">
    <property type="protein sequence ID" value="SVC68969.1"/>
    <property type="molecule type" value="Genomic_DNA"/>
</dbReference>
<accession>A0A382P6C7</accession>
<protein>
    <submittedName>
        <fullName evidence="1">Uncharacterized protein</fullName>
    </submittedName>
</protein>
<organism evidence="1">
    <name type="scientific">marine metagenome</name>
    <dbReference type="NCBI Taxonomy" id="408172"/>
    <lineage>
        <taxon>unclassified sequences</taxon>
        <taxon>metagenomes</taxon>
        <taxon>ecological metagenomes</taxon>
    </lineage>
</organism>
<proteinExistence type="predicted"/>
<evidence type="ECO:0000313" key="1">
    <source>
        <dbReference type="EMBL" id="SVC68969.1"/>
    </source>
</evidence>